<comment type="subcellular location">
    <subcellularLocation>
        <location evidence="1">Cell membrane</location>
        <topology evidence="1">Multi-pass membrane protein</topology>
    </subcellularLocation>
</comment>
<keyword evidence="8" id="KW-1185">Reference proteome</keyword>
<keyword evidence="3" id="KW-1003">Cell membrane</keyword>
<protein>
    <submittedName>
        <fullName evidence="7">Conjugal transfer protein TraG</fullName>
    </submittedName>
</protein>
<dbReference type="CDD" id="cd01127">
    <property type="entry name" value="TrwB_TraG_TraD_VirD4"/>
    <property type="match status" value="1"/>
</dbReference>
<evidence type="ECO:0000256" key="5">
    <source>
        <dbReference type="ARBA" id="ARBA00022989"/>
    </source>
</evidence>
<dbReference type="SUPFAM" id="SSF52540">
    <property type="entry name" value="P-loop containing nucleoside triphosphate hydrolases"/>
    <property type="match status" value="1"/>
</dbReference>
<gene>
    <name evidence="7" type="ORF">A7A08_02347</name>
</gene>
<evidence type="ECO:0000256" key="6">
    <source>
        <dbReference type="ARBA" id="ARBA00023136"/>
    </source>
</evidence>
<organism evidence="7 8">
    <name type="scientific">Methyloligella halotolerans</name>
    <dbReference type="NCBI Taxonomy" id="1177755"/>
    <lineage>
        <taxon>Bacteria</taxon>
        <taxon>Pseudomonadati</taxon>
        <taxon>Pseudomonadota</taxon>
        <taxon>Alphaproteobacteria</taxon>
        <taxon>Hyphomicrobiales</taxon>
        <taxon>Hyphomicrobiaceae</taxon>
        <taxon>Methyloligella</taxon>
    </lineage>
</organism>
<reference evidence="7 8" key="1">
    <citation type="submission" date="2016-07" db="EMBL/GenBank/DDBJ databases">
        <title>Draft genome sequence of Methyloligella halotolerans C2T (VKM B-2706T=CCUG 61687T=DSM 25045T), a halotolerant polyhydroxybutyrate accumulating methylotroph.</title>
        <authorList>
            <person name="Vasilenko O.V."/>
            <person name="Doronina N.V."/>
            <person name="Poroshina M.N."/>
            <person name="Tarlachkov S.V."/>
            <person name="Trotsenko Y.A."/>
        </authorList>
    </citation>
    <scope>NUCLEOTIDE SEQUENCE [LARGE SCALE GENOMIC DNA]</scope>
    <source>
        <strain evidence="7 8">VKM B-2706</strain>
    </source>
</reference>
<evidence type="ECO:0000256" key="1">
    <source>
        <dbReference type="ARBA" id="ARBA00004651"/>
    </source>
</evidence>
<dbReference type="PANTHER" id="PTHR37937">
    <property type="entry name" value="CONJUGATIVE TRANSFER: DNA TRANSPORT"/>
    <property type="match status" value="1"/>
</dbReference>
<dbReference type="Gene3D" id="3.40.50.300">
    <property type="entry name" value="P-loop containing nucleotide triphosphate hydrolases"/>
    <property type="match status" value="1"/>
</dbReference>
<dbReference type="Proteomes" id="UP000095087">
    <property type="component" value="Unassembled WGS sequence"/>
</dbReference>
<dbReference type="STRING" id="1177755.A7A08_02347"/>
<dbReference type="PANTHER" id="PTHR37937:SF1">
    <property type="entry name" value="CONJUGATIVE TRANSFER: DNA TRANSPORT"/>
    <property type="match status" value="1"/>
</dbReference>
<evidence type="ECO:0000256" key="3">
    <source>
        <dbReference type="ARBA" id="ARBA00022475"/>
    </source>
</evidence>
<keyword evidence="6" id="KW-0472">Membrane</keyword>
<dbReference type="AlphaFoldDB" id="A0A1E2RWS9"/>
<name>A0A1E2RWS9_9HYPH</name>
<sequence length="538" mass="59611">MSSSAFNEEYRFGSAAWAGEYGLGAAGLFKHKGPQIGYFGSKPLHLDSDAPMLTIGGAGSGKLRDIIGYVVCNSPGQRMIALDPRGELSAISFHVHAQNDEYAYFWNPFGLHGLPQHACNPLDILEATSPNFHADCKFVARALVPVSGAAEGKYFEQRASAWIEALIKADVEGNGQTSLPRLGAIVNLIESGNALWADVLEAMLGSAFDDVRRTAGEMLVKQQDAPREFGSVMGEIYANLGFLDDPVLQRHLREAKFSLSALCNPARVTKIFLIVPAEYLKQLAPILRLMFTGTMLYKARAPEAARVMMLVDEAGQLGSFDALLQAFTYGRGAGIRSWAFFQDAGQMVRHYGQPGLQGFMGSAQMRQFFGVRDYQTAQLVSNMLGGETLEYDDPQRQEAAKHLKLQALQKLMNGEDAFGAMIDAAHHSRAAQIRTKQARKLMTEEEILSLPEDRQIIFISGKNLPPVLANKYPYFSRREMAGLYLPNPYHPPGDRVPVKARFGRRWLRVIREGVPEEYAAFPQYSDGEWAYLEGYKPR</sequence>
<dbReference type="InterPro" id="IPR003688">
    <property type="entry name" value="TraG/VirD4"/>
</dbReference>
<comment type="similarity">
    <text evidence="2">Belongs to the VirD4/TraG family.</text>
</comment>
<evidence type="ECO:0000256" key="2">
    <source>
        <dbReference type="ARBA" id="ARBA00008806"/>
    </source>
</evidence>
<dbReference type="GO" id="GO:0005886">
    <property type="term" value="C:plasma membrane"/>
    <property type="evidence" value="ECO:0007669"/>
    <property type="project" value="UniProtKB-SubCell"/>
</dbReference>
<dbReference type="InterPro" id="IPR051539">
    <property type="entry name" value="T4SS-coupling_protein"/>
</dbReference>
<evidence type="ECO:0000313" key="8">
    <source>
        <dbReference type="Proteomes" id="UP000095087"/>
    </source>
</evidence>
<dbReference type="Pfam" id="PF02534">
    <property type="entry name" value="T4SS-DNA_transf"/>
    <property type="match status" value="1"/>
</dbReference>
<evidence type="ECO:0000256" key="4">
    <source>
        <dbReference type="ARBA" id="ARBA00022692"/>
    </source>
</evidence>
<keyword evidence="5" id="KW-1133">Transmembrane helix</keyword>
<dbReference type="EMBL" id="MASI01000006">
    <property type="protein sequence ID" value="ODA66580.1"/>
    <property type="molecule type" value="Genomic_DNA"/>
</dbReference>
<dbReference type="RefSeq" id="WP_069095561.1">
    <property type="nucleotide sequence ID" value="NZ_MASI01000006.1"/>
</dbReference>
<evidence type="ECO:0000313" key="7">
    <source>
        <dbReference type="EMBL" id="ODA66580.1"/>
    </source>
</evidence>
<comment type="caution">
    <text evidence="7">The sequence shown here is derived from an EMBL/GenBank/DDBJ whole genome shotgun (WGS) entry which is preliminary data.</text>
</comment>
<accession>A0A1E2RWS9</accession>
<dbReference type="InterPro" id="IPR027417">
    <property type="entry name" value="P-loop_NTPase"/>
</dbReference>
<keyword evidence="4" id="KW-0812">Transmembrane</keyword>
<proteinExistence type="inferred from homology"/>
<dbReference type="OrthoDB" id="9759295at2"/>